<protein>
    <submittedName>
        <fullName evidence="1">Recombinase family protein</fullName>
    </submittedName>
</protein>
<evidence type="ECO:0000313" key="1">
    <source>
        <dbReference type="EMBL" id="MCV5626055.1"/>
    </source>
</evidence>
<evidence type="ECO:0000313" key="2">
    <source>
        <dbReference type="Proteomes" id="UP001208624"/>
    </source>
</evidence>
<accession>A0AAP3A956</accession>
<feature type="non-terminal residue" evidence="1">
    <location>
        <position position="82"/>
    </location>
</feature>
<gene>
    <name evidence="1" type="ORF">OFN31_30965</name>
</gene>
<name>A0AAP3A956_ECOLX</name>
<comment type="caution">
    <text evidence="1">The sequence shown here is derived from an EMBL/GenBank/DDBJ whole genome shotgun (WGS) entry which is preliminary data.</text>
</comment>
<dbReference type="EMBL" id="JAOVKC010001125">
    <property type="protein sequence ID" value="MCV5626055.1"/>
    <property type="molecule type" value="Genomic_DNA"/>
</dbReference>
<organism evidence="1 2">
    <name type="scientific">Escherichia coli</name>
    <dbReference type="NCBI Taxonomy" id="562"/>
    <lineage>
        <taxon>Bacteria</taxon>
        <taxon>Pseudomonadati</taxon>
        <taxon>Pseudomonadota</taxon>
        <taxon>Gammaproteobacteria</taxon>
        <taxon>Enterobacterales</taxon>
        <taxon>Enterobacteriaceae</taxon>
        <taxon>Escherichia</taxon>
    </lineage>
</organism>
<reference evidence="1" key="1">
    <citation type="submission" date="2023-06" db="EMBL/GenBank/DDBJ databases">
        <title>Deciphering the underlying mechanisms mediating the transmission of blaNDM gene from human to animals in China.</title>
        <authorList>
            <person name="Chen K."/>
            <person name="Chen S."/>
        </authorList>
    </citation>
    <scope>NUCLEOTIDE SEQUENCE</scope>
    <source>
        <strain evidence="1">1199</strain>
    </source>
</reference>
<proteinExistence type="predicted"/>
<dbReference type="AlphaFoldDB" id="A0AAP3A956"/>
<sequence>MKGTNRRPNQYRYSCDAMRSSRIECVHTNWSFRGDQLEKAVLQLLADKIWIAEDKANPVPALKVQIDEISRKIDNLITLSAM</sequence>
<dbReference type="Proteomes" id="UP001208624">
    <property type="component" value="Unassembled WGS sequence"/>
</dbReference>